<organism evidence="9 10">
    <name type="scientific">Acetivibrio ethanolgignens</name>
    <dbReference type="NCBI Taxonomy" id="290052"/>
    <lineage>
        <taxon>Bacteria</taxon>
        <taxon>Bacillati</taxon>
        <taxon>Bacillota</taxon>
        <taxon>Clostridia</taxon>
        <taxon>Eubacteriales</taxon>
        <taxon>Oscillospiraceae</taxon>
        <taxon>Acetivibrio</taxon>
    </lineage>
</organism>
<evidence type="ECO:0000256" key="5">
    <source>
        <dbReference type="ARBA" id="ARBA00022801"/>
    </source>
</evidence>
<dbReference type="GO" id="GO:0009372">
    <property type="term" value="P:quorum sensing"/>
    <property type="evidence" value="ECO:0007669"/>
    <property type="project" value="UniProtKB-KW"/>
</dbReference>
<dbReference type="OrthoDB" id="9815055at2"/>
<feature type="transmembrane region" description="Helical" evidence="8">
    <location>
        <begin position="173"/>
        <end position="192"/>
    </location>
</feature>
<evidence type="ECO:0008006" key="11">
    <source>
        <dbReference type="Google" id="ProtNLM"/>
    </source>
</evidence>
<evidence type="ECO:0000256" key="2">
    <source>
        <dbReference type="ARBA" id="ARBA00022654"/>
    </source>
</evidence>
<keyword evidence="4 8" id="KW-0812">Transmembrane</keyword>
<proteinExistence type="predicted"/>
<evidence type="ECO:0000256" key="4">
    <source>
        <dbReference type="ARBA" id="ARBA00022692"/>
    </source>
</evidence>
<feature type="transmembrane region" description="Helical" evidence="8">
    <location>
        <begin position="38"/>
        <end position="70"/>
    </location>
</feature>
<dbReference type="GO" id="GO:0008233">
    <property type="term" value="F:peptidase activity"/>
    <property type="evidence" value="ECO:0007669"/>
    <property type="project" value="UniProtKB-KW"/>
</dbReference>
<dbReference type="EMBL" id="LNAM01000165">
    <property type="protein sequence ID" value="KSV58594.1"/>
    <property type="molecule type" value="Genomic_DNA"/>
</dbReference>
<keyword evidence="2" id="KW-0673">Quorum sensing</keyword>
<keyword evidence="10" id="KW-1185">Reference proteome</keyword>
<evidence type="ECO:0000256" key="8">
    <source>
        <dbReference type="SAM" id="Phobius"/>
    </source>
</evidence>
<gene>
    <name evidence="9" type="ORF">ASU35_12070</name>
</gene>
<evidence type="ECO:0000256" key="3">
    <source>
        <dbReference type="ARBA" id="ARBA00022670"/>
    </source>
</evidence>
<evidence type="ECO:0000313" key="9">
    <source>
        <dbReference type="EMBL" id="KSV58594.1"/>
    </source>
</evidence>
<dbReference type="InterPro" id="IPR006741">
    <property type="entry name" value="AgrB"/>
</dbReference>
<dbReference type="Pfam" id="PF04647">
    <property type="entry name" value="AgrB"/>
    <property type="match status" value="1"/>
</dbReference>
<accession>A0A0V8QDF7</accession>
<feature type="transmembrane region" description="Helical" evidence="8">
    <location>
        <begin position="82"/>
        <end position="100"/>
    </location>
</feature>
<dbReference type="Proteomes" id="UP000054874">
    <property type="component" value="Unassembled WGS sequence"/>
</dbReference>
<dbReference type="SMART" id="SM00793">
    <property type="entry name" value="AgrB"/>
    <property type="match status" value="1"/>
</dbReference>
<keyword evidence="1" id="KW-1003">Cell membrane</keyword>
<dbReference type="RefSeq" id="WP_058353157.1">
    <property type="nucleotide sequence ID" value="NZ_CABMMD010000165.1"/>
</dbReference>
<keyword evidence="6 8" id="KW-1133">Transmembrane helix</keyword>
<sequence>MLERISIYLSTLLLQEKIITVDEKDTYKYGLEITMANIINGFIVLIIGVVLNLLVESILFYLVFVSLRFFCGGYHADSYTKCFFSFAFTTIVCLVISERLAQYEEIIQGLFFITAVMLGEHILKMAPIEHENRPLTEEEKNLFRKRSVQVLVFWIAIGIILWMGHLVQMETSLISAFIAVTILMRIGGIGYYEKRSASGVGKSS</sequence>
<keyword evidence="3" id="KW-0645">Protease</keyword>
<dbReference type="GO" id="GO:0006508">
    <property type="term" value="P:proteolysis"/>
    <property type="evidence" value="ECO:0007669"/>
    <property type="project" value="UniProtKB-KW"/>
</dbReference>
<evidence type="ECO:0000256" key="7">
    <source>
        <dbReference type="ARBA" id="ARBA00023136"/>
    </source>
</evidence>
<evidence type="ECO:0000256" key="1">
    <source>
        <dbReference type="ARBA" id="ARBA00022475"/>
    </source>
</evidence>
<feature type="transmembrane region" description="Helical" evidence="8">
    <location>
        <begin position="147"/>
        <end position="167"/>
    </location>
</feature>
<comment type="caution">
    <text evidence="9">The sequence shown here is derived from an EMBL/GenBank/DDBJ whole genome shotgun (WGS) entry which is preliminary data.</text>
</comment>
<reference evidence="9 10" key="1">
    <citation type="submission" date="2015-11" db="EMBL/GenBank/DDBJ databases">
        <title>Butyribacter intestini gen. nov., sp. nov., a butyric acid-producing bacterium of the family Lachnospiraceae isolated from the human faeces.</title>
        <authorList>
            <person name="Zou Y."/>
            <person name="Xue W."/>
            <person name="Luo G."/>
            <person name="Lv M."/>
        </authorList>
    </citation>
    <scope>NUCLEOTIDE SEQUENCE [LARGE SCALE GENOMIC DNA]</scope>
    <source>
        <strain evidence="9 10">ACET-33324</strain>
    </source>
</reference>
<protein>
    <recommendedName>
        <fullName evidence="11">Accessory regulator AgrB</fullName>
    </recommendedName>
</protein>
<keyword evidence="5" id="KW-0378">Hydrolase</keyword>
<keyword evidence="7 8" id="KW-0472">Membrane</keyword>
<dbReference type="AlphaFoldDB" id="A0A0V8QDF7"/>
<evidence type="ECO:0000313" key="10">
    <source>
        <dbReference type="Proteomes" id="UP000054874"/>
    </source>
</evidence>
<name>A0A0V8QDF7_9FIRM</name>
<dbReference type="STRING" id="290052.ASU35_12070"/>
<evidence type="ECO:0000256" key="6">
    <source>
        <dbReference type="ARBA" id="ARBA00022989"/>
    </source>
</evidence>
<dbReference type="GO" id="GO:0016020">
    <property type="term" value="C:membrane"/>
    <property type="evidence" value="ECO:0007669"/>
    <property type="project" value="InterPro"/>
</dbReference>